<feature type="chain" id="PRO_5001651952" evidence="1">
    <location>
        <begin position="19"/>
        <end position="355"/>
    </location>
</feature>
<organism evidence="2 3">
    <name type="scientific">Fimbriimonas ginsengisoli Gsoil 348</name>
    <dbReference type="NCBI Taxonomy" id="661478"/>
    <lineage>
        <taxon>Bacteria</taxon>
        <taxon>Bacillati</taxon>
        <taxon>Armatimonadota</taxon>
        <taxon>Fimbriimonadia</taxon>
        <taxon>Fimbriimonadales</taxon>
        <taxon>Fimbriimonadaceae</taxon>
        <taxon>Fimbriimonas</taxon>
    </lineage>
</organism>
<dbReference type="Proteomes" id="UP000027982">
    <property type="component" value="Chromosome"/>
</dbReference>
<reference evidence="2 3" key="1">
    <citation type="journal article" date="2014" name="PLoS ONE">
        <title>The first complete genome sequence of the class fimbriimonadia in the phylum armatimonadetes.</title>
        <authorList>
            <person name="Hu Z.Y."/>
            <person name="Wang Y.Z."/>
            <person name="Im W.T."/>
            <person name="Wang S.Y."/>
            <person name="Zhao G.P."/>
            <person name="Zheng H.J."/>
            <person name="Quan Z.X."/>
        </authorList>
    </citation>
    <scope>NUCLEOTIDE SEQUENCE [LARGE SCALE GENOMIC DNA]</scope>
    <source>
        <strain evidence="2">Gsoil 348</strain>
    </source>
</reference>
<dbReference type="HOGENOM" id="CLU_780209_0_0_0"/>
<feature type="signal peptide" evidence="1">
    <location>
        <begin position="1"/>
        <end position="18"/>
    </location>
</feature>
<accession>A0A068NWC3</accession>
<evidence type="ECO:0000313" key="3">
    <source>
        <dbReference type="Proteomes" id="UP000027982"/>
    </source>
</evidence>
<protein>
    <submittedName>
        <fullName evidence="2">Uncharacterized protein</fullName>
    </submittedName>
</protein>
<sequence>MMIPLLAAVFALAPQGTAANATYTDDYLGLAFNIPPGWSLVRKTKDMTRYSLPIEGSSTPAELEIIRAPFHSSKEIWQTIQLRTNETLHREIVRQWEQDVIQVPILFTQINWSDKGTAKTTLTGLYFTRTPLKMLVRLTSPPADFDKVRYEFQTALETLHTTNGTQPVEDDENIKFDVTKKIQPAPPKAKVIDSGKRNAKLVKPKVAVPLTVSTKSVTLRIPDGWSATDISDGKLTLHHAKLSAPITVEVRSVLDSEKAGTALLKQAAVTLPDFEAGVKRLDTEPKPNAAGCSVSTVWRIGRGKDGDLITFNATGEQSDFYLLASYRITSKAALKGDQNLIKDLFDKIALETVQP</sequence>
<gene>
    <name evidence="2" type="ORF">OP10G_3672</name>
</gene>
<dbReference type="STRING" id="661478.OP10G_3672"/>
<name>A0A068NWC3_FIMGI</name>
<dbReference type="AlphaFoldDB" id="A0A068NWC3"/>
<keyword evidence="3" id="KW-1185">Reference proteome</keyword>
<dbReference type="RefSeq" id="WP_025229037.1">
    <property type="nucleotide sequence ID" value="NZ_CP007139.1"/>
</dbReference>
<evidence type="ECO:0000313" key="2">
    <source>
        <dbReference type="EMBL" id="AIE87040.1"/>
    </source>
</evidence>
<keyword evidence="1" id="KW-0732">Signal</keyword>
<proteinExistence type="predicted"/>
<dbReference type="EMBL" id="CP007139">
    <property type="protein sequence ID" value="AIE87040.1"/>
    <property type="molecule type" value="Genomic_DNA"/>
</dbReference>
<dbReference type="KEGG" id="fgi:OP10G_3672"/>
<evidence type="ECO:0000256" key="1">
    <source>
        <dbReference type="SAM" id="SignalP"/>
    </source>
</evidence>